<reference evidence="5 6" key="1">
    <citation type="submission" date="2007-08" db="EMBL/GenBank/DDBJ databases">
        <title>Complete sequence of Thermotoga lettingae TMO.</title>
        <authorList>
            <consortium name="US DOE Joint Genome Institute"/>
            <person name="Copeland A."/>
            <person name="Lucas S."/>
            <person name="Lapidus A."/>
            <person name="Barry K."/>
            <person name="Glavina del Rio T."/>
            <person name="Dalin E."/>
            <person name="Tice H."/>
            <person name="Pitluck S."/>
            <person name="Foster B."/>
            <person name="Bruce D."/>
            <person name="Schmutz J."/>
            <person name="Larimer F."/>
            <person name="Land M."/>
            <person name="Hauser L."/>
            <person name="Kyrpides N."/>
            <person name="Mikhailova N."/>
            <person name="Nelson K."/>
            <person name="Gogarten J.P."/>
            <person name="Noll K."/>
            <person name="Richardson P."/>
        </authorList>
    </citation>
    <scope>NUCLEOTIDE SEQUENCE [LARGE SCALE GENOMIC DNA]</scope>
    <source>
        <strain evidence="6">ATCC BAA-301 / DSM 14385 / NBRC 107922 / TMO</strain>
    </source>
</reference>
<proteinExistence type="predicted"/>
<dbReference type="Proteomes" id="UP000002016">
    <property type="component" value="Chromosome"/>
</dbReference>
<evidence type="ECO:0000256" key="3">
    <source>
        <dbReference type="ARBA" id="ARBA00048447"/>
    </source>
</evidence>
<dbReference type="STRING" id="416591.Tlet_1018"/>
<reference evidence="5 6" key="2">
    <citation type="journal article" date="2009" name="Proc. Natl. Acad. Sci. U.S.A.">
        <title>On the chimeric nature, thermophilic origin, and phylogenetic placement of the Thermotogales.</title>
        <authorList>
            <person name="Zhaxybayeva O."/>
            <person name="Swithers K.S."/>
            <person name="Lapierre P."/>
            <person name="Fournier G.P."/>
            <person name="Bickhart D.M."/>
            <person name="DeBoy R.T."/>
            <person name="Nelson K.E."/>
            <person name="Nesbo C.L."/>
            <person name="Doolittle W.F."/>
            <person name="Gogarten J.P."/>
            <person name="Noll K.M."/>
        </authorList>
    </citation>
    <scope>NUCLEOTIDE SEQUENCE [LARGE SCALE GENOMIC DNA]</scope>
    <source>
        <strain evidence="6">ATCC BAA-301 / DSM 14385 / NBRC 107922 / TMO</strain>
    </source>
</reference>
<evidence type="ECO:0000313" key="5">
    <source>
        <dbReference type="EMBL" id="ABV33584.1"/>
    </source>
</evidence>
<dbReference type="SUPFAM" id="SSF53167">
    <property type="entry name" value="Purine and uridine phosphorylases"/>
    <property type="match status" value="1"/>
</dbReference>
<keyword evidence="6" id="KW-1185">Reference proteome</keyword>
<dbReference type="Gene3D" id="3.40.50.1580">
    <property type="entry name" value="Nucleoside phosphorylase domain"/>
    <property type="match status" value="1"/>
</dbReference>
<dbReference type="GO" id="GO:0009116">
    <property type="term" value="P:nucleoside metabolic process"/>
    <property type="evidence" value="ECO:0007669"/>
    <property type="project" value="InterPro"/>
</dbReference>
<dbReference type="PANTHER" id="PTHR43691">
    <property type="entry name" value="URIDINE PHOSPHORYLASE"/>
    <property type="match status" value="1"/>
</dbReference>
<dbReference type="CDD" id="cd17767">
    <property type="entry name" value="UP_EcUdp-like"/>
    <property type="match status" value="1"/>
</dbReference>
<dbReference type="GO" id="GO:0005829">
    <property type="term" value="C:cytosol"/>
    <property type="evidence" value="ECO:0007669"/>
    <property type="project" value="TreeGrafter"/>
</dbReference>
<dbReference type="HOGENOM" id="CLU_068457_0_0_0"/>
<dbReference type="OrthoDB" id="9772602at2"/>
<evidence type="ECO:0000313" key="6">
    <source>
        <dbReference type="Proteomes" id="UP000002016"/>
    </source>
</evidence>
<gene>
    <name evidence="5" type="ordered locus">Tlet_1018</name>
</gene>
<feature type="domain" description="Nucleoside phosphorylase" evidence="4">
    <location>
        <begin position="17"/>
        <end position="239"/>
    </location>
</feature>
<sequence length="247" mass="26880">MVDPRYHIRVKPDDVGKYVIVVGDRGRVERVAKYLQEATKVGDNREYLTYTGYLKGEKVSVMSTGMGSPAMAIGIEELATTNARVVIRVGTTGALQKGLNLGDSLIVTASVRMDGTTNQYIIPEYPAVADFSVVNALIGAAKRVENPYHVGIVLSTDSYYGKAFDEEKHGHLEKQLIKAGVLGVEMEIGALYVIGSLKKLKTGAILTVREELTDEGYIQAGEKFEQGLEKSIMIALKAIEILIERGA</sequence>
<dbReference type="EMBL" id="CP000812">
    <property type="protein sequence ID" value="ABV33584.1"/>
    <property type="molecule type" value="Genomic_DNA"/>
</dbReference>
<dbReference type="eggNOG" id="COG2820">
    <property type="taxonomic scope" value="Bacteria"/>
</dbReference>
<evidence type="ECO:0000256" key="1">
    <source>
        <dbReference type="ARBA" id="ARBA00011888"/>
    </source>
</evidence>
<accession>A8F600</accession>
<comment type="catalytic activity">
    <reaction evidence="3">
        <text>uridine + phosphate = alpha-D-ribose 1-phosphate + uracil</text>
        <dbReference type="Rhea" id="RHEA:24388"/>
        <dbReference type="ChEBI" id="CHEBI:16704"/>
        <dbReference type="ChEBI" id="CHEBI:17568"/>
        <dbReference type="ChEBI" id="CHEBI:43474"/>
        <dbReference type="ChEBI" id="CHEBI:57720"/>
        <dbReference type="EC" id="2.4.2.3"/>
    </reaction>
</comment>
<evidence type="ECO:0000259" key="4">
    <source>
        <dbReference type="Pfam" id="PF01048"/>
    </source>
</evidence>
<dbReference type="Pfam" id="PF01048">
    <property type="entry name" value="PNP_UDP_1"/>
    <property type="match status" value="1"/>
</dbReference>
<name>A8F600_PSELT</name>
<dbReference type="AlphaFoldDB" id="A8F600"/>
<dbReference type="GO" id="GO:0004850">
    <property type="term" value="F:uridine phosphorylase activity"/>
    <property type="evidence" value="ECO:0007669"/>
    <property type="project" value="UniProtKB-EC"/>
</dbReference>
<dbReference type="InterPro" id="IPR000845">
    <property type="entry name" value="Nucleoside_phosphorylase_d"/>
</dbReference>
<organism evidence="5 6">
    <name type="scientific">Pseudothermotoga lettingae (strain ATCC BAA-301 / DSM 14385 / NBRC 107922 / TMO)</name>
    <name type="common">Thermotoga lettingae</name>
    <dbReference type="NCBI Taxonomy" id="416591"/>
    <lineage>
        <taxon>Bacteria</taxon>
        <taxon>Thermotogati</taxon>
        <taxon>Thermotogota</taxon>
        <taxon>Thermotogae</taxon>
        <taxon>Thermotogales</taxon>
        <taxon>Thermotogaceae</taxon>
        <taxon>Pseudothermotoga</taxon>
    </lineage>
</organism>
<dbReference type="KEGG" id="tle:Tlet_1018"/>
<protein>
    <recommendedName>
        <fullName evidence="2">Uridine phosphorylase</fullName>
        <ecNumber evidence="1">2.4.2.3</ecNumber>
    </recommendedName>
</protein>
<dbReference type="PANTHER" id="PTHR43691:SF11">
    <property type="entry name" value="FI09636P-RELATED"/>
    <property type="match status" value="1"/>
</dbReference>
<dbReference type="EC" id="2.4.2.3" evidence="1"/>
<evidence type="ECO:0000256" key="2">
    <source>
        <dbReference type="ARBA" id="ARBA00021980"/>
    </source>
</evidence>
<dbReference type="InterPro" id="IPR035994">
    <property type="entry name" value="Nucleoside_phosphorylase_sf"/>
</dbReference>
<dbReference type="RefSeq" id="WP_012003065.1">
    <property type="nucleotide sequence ID" value="NC_009828.1"/>
</dbReference>